<accession>A0A242KDY9</accession>
<dbReference type="InterPro" id="IPR027417">
    <property type="entry name" value="P-loop_NTPase"/>
</dbReference>
<evidence type="ECO:0000256" key="2">
    <source>
        <dbReference type="ARBA" id="ARBA00022448"/>
    </source>
</evidence>
<evidence type="ECO:0000256" key="1">
    <source>
        <dbReference type="ARBA" id="ARBA00004651"/>
    </source>
</evidence>
<evidence type="ECO:0000256" key="9">
    <source>
        <dbReference type="SAM" id="Phobius"/>
    </source>
</evidence>
<reference evidence="13" key="2">
    <citation type="submission" date="2017-05" db="EMBL/GenBank/DDBJ databases">
        <authorList>
            <consortium name="The Broad Institute Genomics Platform"/>
            <consortium name="The Broad Institute Genomic Center for Infectious Diseases"/>
            <person name="Earl A."/>
            <person name="Manson A."/>
            <person name="Schwartman J."/>
            <person name="Gilmore M."/>
            <person name="Abouelleil A."/>
            <person name="Cao P."/>
            <person name="Chapman S."/>
            <person name="Cusick C."/>
            <person name="Shea T."/>
            <person name="Young S."/>
            <person name="Neafsey D."/>
            <person name="Nusbaum C."/>
            <person name="Birren B."/>
        </authorList>
    </citation>
    <scope>NUCLEOTIDE SEQUENCE</scope>
    <source>
        <strain evidence="13">9E7_DIV0242</strain>
    </source>
</reference>
<reference evidence="12" key="1">
    <citation type="submission" date="2017-05" db="EMBL/GenBank/DDBJ databases">
        <title>The Genome Sequence of Enterococcus sp. 9E7_DIV0242.</title>
        <authorList>
            <consortium name="The Broad Institute Genomics Platform"/>
            <consortium name="The Broad Institute Genomic Center for Infectious Diseases"/>
            <person name="Earl A."/>
            <person name="Manson A."/>
            <person name="Schwartman J."/>
            <person name="Gilmore M."/>
            <person name="Abouelleil A."/>
            <person name="Cao P."/>
            <person name="Chapman S."/>
            <person name="Cusick C."/>
            <person name="Shea T."/>
            <person name="Young S."/>
            <person name="Neafsey D."/>
            <person name="Nusbaum C."/>
            <person name="Birren B."/>
        </authorList>
    </citation>
    <scope>NUCLEOTIDE SEQUENCE [LARGE SCALE GENOMIC DNA]</scope>
    <source>
        <strain evidence="12">9E7_DIV0242</strain>
    </source>
</reference>
<comment type="subcellular location">
    <subcellularLocation>
        <location evidence="1">Cell membrane</location>
        <topology evidence="1">Multi-pass membrane protein</topology>
    </subcellularLocation>
</comment>
<evidence type="ECO:0000256" key="5">
    <source>
        <dbReference type="ARBA" id="ARBA00022741"/>
    </source>
</evidence>
<dbReference type="EMBL" id="CP147247">
    <property type="protein sequence ID" value="WYJ89463.1"/>
    <property type="molecule type" value="Genomic_DNA"/>
</dbReference>
<keyword evidence="2" id="KW-0813">Transport</keyword>
<dbReference type="AlphaFoldDB" id="A0A242KDY9"/>
<feature type="transmembrane region" description="Helical" evidence="9">
    <location>
        <begin position="271"/>
        <end position="301"/>
    </location>
</feature>
<keyword evidence="8 9" id="KW-0472">Membrane</keyword>
<evidence type="ECO:0000259" key="11">
    <source>
        <dbReference type="PROSITE" id="PS50929"/>
    </source>
</evidence>
<gene>
    <name evidence="13" type="ORF">A5888_001185</name>
    <name evidence="12" type="ORF">A5888_001202</name>
</gene>
<dbReference type="SUPFAM" id="SSF90123">
    <property type="entry name" value="ABC transporter transmembrane region"/>
    <property type="match status" value="1"/>
</dbReference>
<dbReference type="Proteomes" id="UP000195141">
    <property type="component" value="Chromosome"/>
</dbReference>
<organism evidence="12">
    <name type="scientific">Candidatus Enterococcus clewellii</name>
    <dbReference type="NCBI Taxonomy" id="1834193"/>
    <lineage>
        <taxon>Bacteria</taxon>
        <taxon>Bacillati</taxon>
        <taxon>Bacillota</taxon>
        <taxon>Bacilli</taxon>
        <taxon>Lactobacillales</taxon>
        <taxon>Enterococcaceae</taxon>
        <taxon>Enterococcus</taxon>
    </lineage>
</organism>
<dbReference type="GO" id="GO:0005524">
    <property type="term" value="F:ATP binding"/>
    <property type="evidence" value="ECO:0007669"/>
    <property type="project" value="UniProtKB-KW"/>
</dbReference>
<evidence type="ECO:0000256" key="4">
    <source>
        <dbReference type="ARBA" id="ARBA00022692"/>
    </source>
</evidence>
<dbReference type="InterPro" id="IPR003439">
    <property type="entry name" value="ABC_transporter-like_ATP-bd"/>
</dbReference>
<reference evidence="13" key="3">
    <citation type="submission" date="2024-03" db="EMBL/GenBank/DDBJ databases">
        <title>The Genome Sequence of Enterococcus sp. DIV0242b.</title>
        <authorList>
            <consortium name="The Broad Institute Genomics Platform"/>
            <consortium name="The Broad Institute Microbial Omics Core"/>
            <consortium name="The Broad Institute Genomic Center for Infectious Diseases"/>
            <person name="Earl A."/>
            <person name="Manson A."/>
            <person name="Gilmore M."/>
            <person name="Schwartman J."/>
            <person name="Shea T."/>
            <person name="Abouelleil A."/>
            <person name="Cao P."/>
            <person name="Chapman S."/>
            <person name="Cusick C."/>
            <person name="Young S."/>
            <person name="Neafsey D."/>
            <person name="Nusbaum C."/>
            <person name="Birren B."/>
        </authorList>
    </citation>
    <scope>NUCLEOTIDE SEQUENCE</scope>
    <source>
        <strain evidence="13">9E7_DIV0242</strain>
    </source>
</reference>
<evidence type="ECO:0000256" key="6">
    <source>
        <dbReference type="ARBA" id="ARBA00022840"/>
    </source>
</evidence>
<feature type="transmembrane region" description="Helical" evidence="9">
    <location>
        <begin position="176"/>
        <end position="196"/>
    </location>
</feature>
<dbReference type="Pfam" id="PF00005">
    <property type="entry name" value="ABC_tran"/>
    <property type="match status" value="1"/>
</dbReference>
<dbReference type="PANTHER" id="PTHR43394">
    <property type="entry name" value="ATP-DEPENDENT PERMEASE MDL1, MITOCHONDRIAL"/>
    <property type="match status" value="1"/>
</dbReference>
<dbReference type="RefSeq" id="WP_422389734.1">
    <property type="nucleotide sequence ID" value="NZ_CP147247.1"/>
</dbReference>
<dbReference type="PROSITE" id="PS50929">
    <property type="entry name" value="ABC_TM1F"/>
    <property type="match status" value="1"/>
</dbReference>
<sequence>MDSTLTETHVEEKKTSNFMNNIKKYASEYTVPFAIAVILAVIGSITSIIGPDKLSEITDLITVGLQSSIDLEQISSICLSLAIIYGIGILMSYGQGYIMATVTQRFSKKLREQISAKINKIPLSYFDSHSQGDTLSRVTNDLDTVGQSLNQSLGSLVPSITLFIGCLFMMVKSNPILCLTAVVSVLLGFALMMIIMKKSQVHFDGQQNNLAEVNSFVEEAYSGHNVITSYSAAENMSATFTELNDKLHGSVWKSQFLSGIMQPLMGFIGNFGYVAVCVVGAILALNGQITFGVIVAFMVYVRLFSQPLGQLAQAVSSLQSAGAAMFRVFEFLDEEEMEDETDKAVQLKSVTGNVTFSNVSFGYDASKTIIKNFSAEARVGQKIAIVGPTGAGKTTIVNLLMKFYEINQGQITIDGVPIASMTREEVHDQFCMVLQDTWLFEGTITENLIYNQSGVSQERVIAACKAVGIDHFIRTLPNGYETVLDDSVSLSVGQKQLLTIARALIKDAPMLILDEATSSVDTRTEELIQKAMDRLMEGRTSFVIAHRLSTIRNADLILVMKEGNIIEKGSHDELIGQQGFYADLYNSQFEKIEMKHTEKFG</sequence>
<dbReference type="InterPro" id="IPR017871">
    <property type="entry name" value="ABC_transporter-like_CS"/>
</dbReference>
<keyword evidence="6 13" id="KW-0067">ATP-binding</keyword>
<evidence type="ECO:0000259" key="10">
    <source>
        <dbReference type="PROSITE" id="PS50893"/>
    </source>
</evidence>
<keyword evidence="7 9" id="KW-1133">Transmembrane helix</keyword>
<dbReference type="Gene3D" id="1.20.1560.10">
    <property type="entry name" value="ABC transporter type 1, transmembrane domain"/>
    <property type="match status" value="1"/>
</dbReference>
<dbReference type="SUPFAM" id="SSF52540">
    <property type="entry name" value="P-loop containing nucleoside triphosphate hydrolases"/>
    <property type="match status" value="1"/>
</dbReference>
<feature type="transmembrane region" description="Helical" evidence="9">
    <location>
        <begin position="29"/>
        <end position="50"/>
    </location>
</feature>
<name>A0A242KDY9_9ENTE</name>
<dbReference type="EMBL" id="NGMM01000001">
    <property type="protein sequence ID" value="OTP19385.1"/>
    <property type="molecule type" value="Genomic_DNA"/>
</dbReference>
<dbReference type="InterPro" id="IPR039421">
    <property type="entry name" value="Type_1_exporter"/>
</dbReference>
<dbReference type="PANTHER" id="PTHR43394:SF1">
    <property type="entry name" value="ATP-BINDING CASSETTE SUB-FAMILY B MEMBER 10, MITOCHONDRIAL"/>
    <property type="match status" value="1"/>
</dbReference>
<keyword evidence="4 9" id="KW-0812">Transmembrane</keyword>
<feature type="domain" description="ABC transporter" evidence="10">
    <location>
        <begin position="354"/>
        <end position="587"/>
    </location>
</feature>
<evidence type="ECO:0000256" key="7">
    <source>
        <dbReference type="ARBA" id="ARBA00022989"/>
    </source>
</evidence>
<dbReference type="InterPro" id="IPR003593">
    <property type="entry name" value="AAA+_ATPase"/>
</dbReference>
<evidence type="ECO:0000313" key="12">
    <source>
        <dbReference type="EMBL" id="OTP19385.1"/>
    </source>
</evidence>
<dbReference type="InterPro" id="IPR011527">
    <property type="entry name" value="ABC1_TM_dom"/>
</dbReference>
<feature type="transmembrane region" description="Helical" evidence="9">
    <location>
        <begin position="74"/>
        <end position="100"/>
    </location>
</feature>
<dbReference type="PROSITE" id="PS50893">
    <property type="entry name" value="ABC_TRANSPORTER_2"/>
    <property type="match status" value="1"/>
</dbReference>
<dbReference type="CDD" id="cd18547">
    <property type="entry name" value="ABC_6TM_Tm288_like"/>
    <property type="match status" value="1"/>
</dbReference>
<dbReference type="CDD" id="cd03254">
    <property type="entry name" value="ABCC_Glucan_exporter_like"/>
    <property type="match status" value="1"/>
</dbReference>
<dbReference type="GO" id="GO:0016887">
    <property type="term" value="F:ATP hydrolysis activity"/>
    <property type="evidence" value="ECO:0007669"/>
    <property type="project" value="InterPro"/>
</dbReference>
<dbReference type="FunFam" id="3.40.50.300:FF:000287">
    <property type="entry name" value="Multidrug ABC transporter ATP-binding protein"/>
    <property type="match status" value="1"/>
</dbReference>
<keyword evidence="3" id="KW-1003">Cell membrane</keyword>
<dbReference type="FunFam" id="1.20.1560.10:FF:000011">
    <property type="entry name" value="Multidrug ABC transporter ATP-binding protein"/>
    <property type="match status" value="1"/>
</dbReference>
<dbReference type="GO" id="GO:0015421">
    <property type="term" value="F:ABC-type oligopeptide transporter activity"/>
    <property type="evidence" value="ECO:0007669"/>
    <property type="project" value="TreeGrafter"/>
</dbReference>
<keyword evidence="5" id="KW-0547">Nucleotide-binding</keyword>
<dbReference type="GO" id="GO:0005886">
    <property type="term" value="C:plasma membrane"/>
    <property type="evidence" value="ECO:0007669"/>
    <property type="project" value="UniProtKB-SubCell"/>
</dbReference>
<feature type="domain" description="ABC transmembrane type-1" evidence="11">
    <location>
        <begin position="34"/>
        <end position="320"/>
    </location>
</feature>
<dbReference type="SMART" id="SM00382">
    <property type="entry name" value="AAA"/>
    <property type="match status" value="1"/>
</dbReference>
<evidence type="ECO:0000313" key="13">
    <source>
        <dbReference type="EMBL" id="WYJ89463.1"/>
    </source>
</evidence>
<dbReference type="InterPro" id="IPR036640">
    <property type="entry name" value="ABC1_TM_sf"/>
</dbReference>
<proteinExistence type="predicted"/>
<keyword evidence="14" id="KW-1185">Reference proteome</keyword>
<evidence type="ECO:0000313" key="14">
    <source>
        <dbReference type="Proteomes" id="UP000195141"/>
    </source>
</evidence>
<protein>
    <submittedName>
        <fullName evidence="13">ATP-binding cassette, subfamily B, bacterial</fullName>
    </submittedName>
</protein>
<evidence type="ECO:0000256" key="8">
    <source>
        <dbReference type="ARBA" id="ARBA00023136"/>
    </source>
</evidence>
<evidence type="ECO:0000256" key="3">
    <source>
        <dbReference type="ARBA" id="ARBA00022475"/>
    </source>
</evidence>
<dbReference type="PROSITE" id="PS00211">
    <property type="entry name" value="ABC_TRANSPORTER_1"/>
    <property type="match status" value="1"/>
</dbReference>
<dbReference type="Pfam" id="PF00664">
    <property type="entry name" value="ABC_membrane"/>
    <property type="match status" value="1"/>
</dbReference>
<dbReference type="Gene3D" id="3.40.50.300">
    <property type="entry name" value="P-loop containing nucleotide triphosphate hydrolases"/>
    <property type="match status" value="1"/>
</dbReference>